<protein>
    <submittedName>
        <fullName evidence="1">Uncharacterized protein</fullName>
    </submittedName>
</protein>
<organism evidence="1 2">
    <name type="scientific">Symbiodinium natans</name>
    <dbReference type="NCBI Taxonomy" id="878477"/>
    <lineage>
        <taxon>Eukaryota</taxon>
        <taxon>Sar</taxon>
        <taxon>Alveolata</taxon>
        <taxon>Dinophyceae</taxon>
        <taxon>Suessiales</taxon>
        <taxon>Symbiodiniaceae</taxon>
        <taxon>Symbiodinium</taxon>
    </lineage>
</organism>
<dbReference type="Proteomes" id="UP000604046">
    <property type="component" value="Unassembled WGS sequence"/>
</dbReference>
<dbReference type="OrthoDB" id="436219at2759"/>
<keyword evidence="2" id="KW-1185">Reference proteome</keyword>
<evidence type="ECO:0000313" key="2">
    <source>
        <dbReference type="Proteomes" id="UP000604046"/>
    </source>
</evidence>
<dbReference type="EMBL" id="CAJNDS010002549">
    <property type="protein sequence ID" value="CAE7522848.1"/>
    <property type="molecule type" value="Genomic_DNA"/>
</dbReference>
<name>A0A812TGN5_9DINO</name>
<dbReference type="AlphaFoldDB" id="A0A812TGN5"/>
<comment type="caution">
    <text evidence="1">The sequence shown here is derived from an EMBL/GenBank/DDBJ whole genome shotgun (WGS) entry which is preliminary data.</text>
</comment>
<accession>A0A812TGN5</accession>
<sequence>MKGPCDVAAVPEKEQQGENCGLCSTFQVVDLPSHKPVAAGDMVVVKAQGPRSRTAAGDTGTFSLGLVDETGPGDYRLCWCQGSRRPCTTAEDFNFDVGKLHIAAADYVWPLCTFQESVFRSWRDWQTFDDCCCNYDEAGAVGCKDEASYTYKLCAAYPLR</sequence>
<proteinExistence type="predicted"/>
<evidence type="ECO:0000313" key="1">
    <source>
        <dbReference type="EMBL" id="CAE7522848.1"/>
    </source>
</evidence>
<gene>
    <name evidence="1" type="ORF">SNAT2548_LOCUS29267</name>
</gene>
<reference evidence="1" key="1">
    <citation type="submission" date="2021-02" db="EMBL/GenBank/DDBJ databases">
        <authorList>
            <person name="Dougan E. K."/>
            <person name="Rhodes N."/>
            <person name="Thang M."/>
            <person name="Chan C."/>
        </authorList>
    </citation>
    <scope>NUCLEOTIDE SEQUENCE</scope>
</reference>